<dbReference type="GO" id="GO:0042597">
    <property type="term" value="C:periplasmic space"/>
    <property type="evidence" value="ECO:0007669"/>
    <property type="project" value="UniProtKB-SubCell"/>
</dbReference>
<dbReference type="Gene3D" id="1.25.40.10">
    <property type="entry name" value="Tetratricopeptide repeat domain"/>
    <property type="match status" value="1"/>
</dbReference>
<dbReference type="CDD" id="cd07324">
    <property type="entry name" value="M48C_Oma1-like"/>
    <property type="match status" value="1"/>
</dbReference>
<evidence type="ECO:0000256" key="3">
    <source>
        <dbReference type="ARBA" id="ARBA00022729"/>
    </source>
</evidence>
<sequence precursor="true">MHFFIAAILAVFSANLFANSEQDLPSLGDSTSGLISMEQEYKLGRTWLRKLRQNASSINDPLIKEYTENLIYRLATHSQVSDRRFEIIILDNEQLNAFAVPGGIIGINAGLFLYAQTEAQFASVVAHELAHLSQRHFARQVDESRKQAPIALASLLGSILLLATNNTEAGFAGLVTSQAAATQNSLSYSRDWEREADRIGLQTLVSAQIDPRGMPQMFEQMFAAHKYSQRPPEFLMTHPITANRISDAAARVDNLDVPVTAPDFEYSLRRTALLIRYRPESHSREYFEKVLKTSKTQSAQQRARYALALIDLQKDQYASAHEFAINLVEQDPHRISYQVLKAKTLFKLGQQDEAINYTEELLELNPDNHPLTMTYVELLSDKGEHHKAAIQLRSHSIQRNYDAYIWQKLGELEAKAGNEVATFQARAEYFFLTGRKKQALSQLKQALDLSQDKYMLTAKIQQRAREIAGSADNLQF</sequence>
<keyword evidence="3 10" id="KW-0732">Signal</keyword>
<dbReference type="HAMAP" id="MF_00997">
    <property type="entry name" value="Protease_BepA"/>
    <property type="match status" value="1"/>
</dbReference>
<dbReference type="GO" id="GO:0051603">
    <property type="term" value="P:proteolysis involved in protein catabolic process"/>
    <property type="evidence" value="ECO:0007669"/>
    <property type="project" value="TreeGrafter"/>
</dbReference>
<dbReference type="InterPro" id="IPR011990">
    <property type="entry name" value="TPR-like_helical_dom_sf"/>
</dbReference>
<dbReference type="PANTHER" id="PTHR22726">
    <property type="entry name" value="METALLOENDOPEPTIDASE OMA1"/>
    <property type="match status" value="1"/>
</dbReference>
<evidence type="ECO:0000256" key="7">
    <source>
        <dbReference type="ARBA" id="ARBA00022803"/>
    </source>
</evidence>
<evidence type="ECO:0000256" key="6">
    <source>
        <dbReference type="ARBA" id="ARBA00022801"/>
    </source>
</evidence>
<evidence type="ECO:0000256" key="10">
    <source>
        <dbReference type="HAMAP-Rule" id="MF_00997"/>
    </source>
</evidence>
<feature type="active site" description="Proton donor" evidence="10">
    <location>
        <position position="197"/>
    </location>
</feature>
<proteinExistence type="inferred from homology"/>
<evidence type="ECO:0000256" key="9">
    <source>
        <dbReference type="ARBA" id="ARBA00023049"/>
    </source>
</evidence>
<comment type="similarity">
    <text evidence="10">Belongs to the peptidase M48 family. BepA subfamily.</text>
</comment>
<dbReference type="HOGENOM" id="CLU_030556_1_1_6"/>
<keyword evidence="1 10" id="KW-0645">Protease</keyword>
<keyword evidence="6 10" id="KW-0378">Hydrolase</keyword>
<organism evidence="13 14">
    <name type="scientific">Bermanella marisrubri</name>
    <dbReference type="NCBI Taxonomy" id="207949"/>
    <lineage>
        <taxon>Bacteria</taxon>
        <taxon>Pseudomonadati</taxon>
        <taxon>Pseudomonadota</taxon>
        <taxon>Gammaproteobacteria</taxon>
        <taxon>Oceanospirillales</taxon>
        <taxon>Oceanospirillaceae</taxon>
        <taxon>Bermanella</taxon>
    </lineage>
</organism>
<dbReference type="PANTHER" id="PTHR22726:SF1">
    <property type="entry name" value="METALLOENDOPEPTIDASE OMA1, MITOCHONDRIAL"/>
    <property type="match status" value="1"/>
</dbReference>
<protein>
    <recommendedName>
        <fullName evidence="10">Putative beta-barrel assembly-enhancing protease</fullName>
        <ecNumber evidence="10">3.4.-.-</ecNumber>
    </recommendedName>
</protein>
<keyword evidence="5 10" id="KW-0574">Periplasm</keyword>
<keyword evidence="9 10" id="KW-0482">Metalloprotease</keyword>
<dbReference type="EMBL" id="AAQH01000013">
    <property type="protein sequence ID" value="EAT11755.1"/>
    <property type="molecule type" value="Genomic_DNA"/>
</dbReference>
<dbReference type="RefSeq" id="WP_007016356.1">
    <property type="nucleotide sequence ID" value="NZ_AAQH01000013.1"/>
</dbReference>
<keyword evidence="4" id="KW-0677">Repeat</keyword>
<feature type="binding site" evidence="10">
    <location>
        <position position="127"/>
    </location>
    <ligand>
        <name>Zn(2+)</name>
        <dbReference type="ChEBI" id="CHEBI:29105"/>
        <note>catalytic</note>
    </ligand>
</feature>
<dbReference type="PROSITE" id="PS50005">
    <property type="entry name" value="TPR"/>
    <property type="match status" value="1"/>
</dbReference>
<evidence type="ECO:0000313" key="14">
    <source>
        <dbReference type="Proteomes" id="UP000004263"/>
    </source>
</evidence>
<gene>
    <name evidence="13" type="ORF">RED65_05194</name>
</gene>
<evidence type="ECO:0000313" key="13">
    <source>
        <dbReference type="EMBL" id="EAT11755.1"/>
    </source>
</evidence>
<evidence type="ECO:0000256" key="5">
    <source>
        <dbReference type="ARBA" id="ARBA00022764"/>
    </source>
</evidence>
<keyword evidence="14" id="KW-1185">Reference proteome</keyword>
<keyword evidence="8 10" id="KW-0862">Zinc</keyword>
<feature type="domain" description="Peptidase M48" evidence="12">
    <location>
        <begin position="65"/>
        <end position="250"/>
    </location>
</feature>
<dbReference type="SMART" id="SM00028">
    <property type="entry name" value="TPR"/>
    <property type="match status" value="2"/>
</dbReference>
<feature type="chain" id="PRO_5009018939" description="Putative beta-barrel assembly-enhancing protease" evidence="10">
    <location>
        <begin position="19"/>
        <end position="476"/>
    </location>
</feature>
<dbReference type="AlphaFoldDB" id="Q1N0S8"/>
<keyword evidence="2 10" id="KW-0479">Metal-binding</keyword>
<dbReference type="Proteomes" id="UP000004263">
    <property type="component" value="Unassembled WGS sequence"/>
</dbReference>
<feature type="binding site" evidence="10">
    <location>
        <position position="193"/>
    </location>
    <ligand>
        <name>Zn(2+)</name>
        <dbReference type="ChEBI" id="CHEBI:29105"/>
        <note>catalytic</note>
    </ligand>
</feature>
<feature type="binding site" evidence="10">
    <location>
        <position position="131"/>
    </location>
    <ligand>
        <name>Zn(2+)</name>
        <dbReference type="ChEBI" id="CHEBI:29105"/>
        <note>catalytic</note>
    </ligand>
</feature>
<dbReference type="GO" id="GO:0004222">
    <property type="term" value="F:metalloendopeptidase activity"/>
    <property type="evidence" value="ECO:0007669"/>
    <property type="project" value="InterPro"/>
</dbReference>
<feature type="signal peptide" evidence="10">
    <location>
        <begin position="1"/>
        <end position="18"/>
    </location>
</feature>
<dbReference type="InterPro" id="IPR019734">
    <property type="entry name" value="TPR_rpt"/>
</dbReference>
<evidence type="ECO:0000259" key="12">
    <source>
        <dbReference type="Pfam" id="PF01435"/>
    </source>
</evidence>
<dbReference type="GO" id="GO:0008270">
    <property type="term" value="F:zinc ion binding"/>
    <property type="evidence" value="ECO:0007669"/>
    <property type="project" value="UniProtKB-UniRule"/>
</dbReference>
<comment type="cofactor">
    <cofactor evidence="10">
        <name>Zn(2+)</name>
        <dbReference type="ChEBI" id="CHEBI:29105"/>
    </cofactor>
    <text evidence="10">Binds 1 zinc ion per subunit.</text>
</comment>
<dbReference type="GO" id="GO:0016020">
    <property type="term" value="C:membrane"/>
    <property type="evidence" value="ECO:0007669"/>
    <property type="project" value="InterPro"/>
</dbReference>
<name>Q1N0S8_9GAMM</name>
<dbReference type="InterPro" id="IPR030873">
    <property type="entry name" value="Protease_BepA"/>
</dbReference>
<dbReference type="Gene3D" id="3.30.2010.10">
    <property type="entry name" value="Metalloproteases ('zincins'), catalytic domain"/>
    <property type="match status" value="1"/>
</dbReference>
<comment type="caution">
    <text evidence="13">The sequence shown here is derived from an EMBL/GenBank/DDBJ whole genome shotgun (WGS) entry which is preliminary data.</text>
</comment>
<keyword evidence="7 11" id="KW-0802">TPR repeat</keyword>
<evidence type="ECO:0000256" key="4">
    <source>
        <dbReference type="ARBA" id="ARBA00022737"/>
    </source>
</evidence>
<dbReference type="STRING" id="207949.RED65_05194"/>
<accession>Q1N0S8</accession>
<dbReference type="Pfam" id="PF01435">
    <property type="entry name" value="Peptidase_M48"/>
    <property type="match status" value="1"/>
</dbReference>
<dbReference type="Pfam" id="PF07719">
    <property type="entry name" value="TPR_2"/>
    <property type="match status" value="1"/>
</dbReference>
<reference evidence="13 14" key="1">
    <citation type="submission" date="2006-03" db="EMBL/GenBank/DDBJ databases">
        <authorList>
            <person name="Pinhassi J."/>
            <person name="Pedros-Alio C."/>
            <person name="Ferriera S."/>
            <person name="Johnson J."/>
            <person name="Kravitz S."/>
            <person name="Halpern A."/>
            <person name="Remington K."/>
            <person name="Beeson K."/>
            <person name="Tran B."/>
            <person name="Rogers Y.-H."/>
            <person name="Friedman R."/>
            <person name="Venter J.C."/>
        </authorList>
    </citation>
    <scope>NUCLEOTIDE SEQUENCE [LARGE SCALE GENOMIC DNA]</scope>
    <source>
        <strain evidence="13 14">RED65</strain>
    </source>
</reference>
<feature type="active site" evidence="10">
    <location>
        <position position="128"/>
    </location>
</feature>
<dbReference type="InterPro" id="IPR013105">
    <property type="entry name" value="TPR_2"/>
</dbReference>
<dbReference type="OrthoDB" id="9810445at2"/>
<dbReference type="SUPFAM" id="SSF48452">
    <property type="entry name" value="TPR-like"/>
    <property type="match status" value="1"/>
</dbReference>
<dbReference type="InterPro" id="IPR051156">
    <property type="entry name" value="Mito/Outer_Membr_Metalloprot"/>
</dbReference>
<dbReference type="EC" id="3.4.-.-" evidence="10"/>
<comment type="function">
    <text evidence="10">Functions as both a chaperone and a metalloprotease. Maintains the integrity of the outer membrane by promoting either the assembly or the elimination of outer membrane proteins, depending on their folding state.</text>
</comment>
<evidence type="ECO:0000256" key="8">
    <source>
        <dbReference type="ARBA" id="ARBA00022833"/>
    </source>
</evidence>
<evidence type="ECO:0000256" key="2">
    <source>
        <dbReference type="ARBA" id="ARBA00022723"/>
    </source>
</evidence>
<evidence type="ECO:0000256" key="1">
    <source>
        <dbReference type="ARBA" id="ARBA00022670"/>
    </source>
</evidence>
<dbReference type="InterPro" id="IPR001915">
    <property type="entry name" value="Peptidase_M48"/>
</dbReference>
<comment type="subcellular location">
    <subcellularLocation>
        <location evidence="10">Periplasm</location>
    </subcellularLocation>
</comment>
<feature type="repeat" description="TPR" evidence="11">
    <location>
        <begin position="335"/>
        <end position="368"/>
    </location>
</feature>
<evidence type="ECO:0000256" key="11">
    <source>
        <dbReference type="PROSITE-ProRule" id="PRU00339"/>
    </source>
</evidence>